<dbReference type="InterPro" id="IPR032810">
    <property type="entry name" value="CCA-adding_enz_C"/>
</dbReference>
<protein>
    <submittedName>
        <fullName evidence="13">CCA tRNA nucleotidyltransferase</fullName>
    </submittedName>
</protein>
<dbReference type="PANTHER" id="PTHR46173:SF1">
    <property type="entry name" value="CCA TRNA NUCLEOTIDYLTRANSFERASE 1, MITOCHONDRIAL"/>
    <property type="match status" value="1"/>
</dbReference>
<dbReference type="Gene3D" id="3.30.460.10">
    <property type="entry name" value="Beta Polymerase, domain 2"/>
    <property type="match status" value="1"/>
</dbReference>
<keyword evidence="5" id="KW-0479">Metal-binding</keyword>
<dbReference type="CDD" id="cd05398">
    <property type="entry name" value="NT_ClassII-CCAase"/>
    <property type="match status" value="1"/>
</dbReference>
<evidence type="ECO:0000256" key="8">
    <source>
        <dbReference type="ARBA" id="ARBA00022884"/>
    </source>
</evidence>
<comment type="similarity">
    <text evidence="9">Belongs to the tRNA nucleotidyltransferase/poly(A) polymerase family.</text>
</comment>
<dbReference type="EMBL" id="NHNT01000012">
    <property type="protein sequence ID" value="OUZ37968.1"/>
    <property type="molecule type" value="Genomic_DNA"/>
</dbReference>
<evidence type="ECO:0000256" key="1">
    <source>
        <dbReference type="ARBA" id="ARBA00001946"/>
    </source>
</evidence>
<evidence type="ECO:0000256" key="7">
    <source>
        <dbReference type="ARBA" id="ARBA00022842"/>
    </source>
</evidence>
<dbReference type="InterPro" id="IPR043519">
    <property type="entry name" value="NT_sf"/>
</dbReference>
<keyword evidence="4" id="KW-0548">Nucleotidyltransferase</keyword>
<dbReference type="InterPro" id="IPR002646">
    <property type="entry name" value="PolA_pol_head_dom"/>
</dbReference>
<evidence type="ECO:0000313" key="14">
    <source>
        <dbReference type="Proteomes" id="UP000196594"/>
    </source>
</evidence>
<evidence type="ECO:0000256" key="9">
    <source>
        <dbReference type="RuleBase" id="RU003953"/>
    </source>
</evidence>
<evidence type="ECO:0000256" key="2">
    <source>
        <dbReference type="ARBA" id="ARBA00022679"/>
    </source>
</evidence>
<dbReference type="Pfam" id="PF13735">
    <property type="entry name" value="tRNA_NucTran2_2"/>
    <property type="match status" value="1"/>
</dbReference>
<gene>
    <name evidence="13" type="ORF">CBM15_15365</name>
</gene>
<proteinExistence type="inferred from homology"/>
<accession>A0ABX3ZEV6</accession>
<evidence type="ECO:0000256" key="3">
    <source>
        <dbReference type="ARBA" id="ARBA00022694"/>
    </source>
</evidence>
<keyword evidence="2 9" id="KW-0808">Transferase</keyword>
<reference evidence="13 14" key="1">
    <citation type="journal article" date="2017" name="Int. J. Syst. Evol. Microbiol.">
        <title>Solibacillus kalamii sp. nov., isolated from a high-efficiency particulate arrestance filter system used in the International Space Station.</title>
        <authorList>
            <person name="Checinska Sielaff A."/>
            <person name="Kumar R.M."/>
            <person name="Pal D."/>
            <person name="Mayilraj S."/>
            <person name="Venkateswaran K."/>
        </authorList>
    </citation>
    <scope>NUCLEOTIDE SEQUENCE [LARGE SCALE GENOMIC DNA]</scope>
    <source>
        <strain evidence="13 14">ISSFR-015</strain>
    </source>
</reference>
<dbReference type="Proteomes" id="UP000196594">
    <property type="component" value="Unassembled WGS sequence"/>
</dbReference>
<comment type="cofactor">
    <cofactor evidence="1">
        <name>Mg(2+)</name>
        <dbReference type="ChEBI" id="CHEBI:18420"/>
    </cofactor>
</comment>
<organism evidence="13 14">
    <name type="scientific">Solibacillus kalamii</name>
    <dbReference type="NCBI Taxonomy" id="1748298"/>
    <lineage>
        <taxon>Bacteria</taxon>
        <taxon>Bacillati</taxon>
        <taxon>Bacillota</taxon>
        <taxon>Bacilli</taxon>
        <taxon>Bacillales</taxon>
        <taxon>Caryophanaceae</taxon>
        <taxon>Solibacillus</taxon>
    </lineage>
</organism>
<sequence>MWLKKRMIPQQWQAAKEVIKKIEHAGFEAFIVGGAVRDYYLKKENNDVDIATSAMPEEIQTIFSQTIDVGIAHGTVIVLDCGEPIEVTTYRTESTYSDHRRPDTVEFVRNLQEDLKRRDFTMNAMALSQSGEYIDYYNGRQHIDSKVICAVGEPDQRFEEDALRMLRAVRFAAQLHFSIEENTFEAIRQKAASIEYVAIERIQVELSKIFISAHASFGIDYMEKTTLGDYLHGNFTASNWAHYYSEDRQVGWAYFCLVNGSDLSLLTKYRCSNKDKLFVKTVLDAYESLRNGMSLVDLLRYDTIVLKTSFQFTIWQNCKLELSYEELVARKNALPIQHVNELAVTGKDLLDWSSKKRGSWIKQTLDAAVEAVLNEEVQNDKQQLKEWFYAFHDEG</sequence>
<keyword evidence="8 9" id="KW-0694">RNA-binding</keyword>
<comment type="caution">
    <text evidence="13">The sequence shown here is derived from an EMBL/GenBank/DDBJ whole genome shotgun (WGS) entry which is preliminary data.</text>
</comment>
<keyword evidence="3" id="KW-0819">tRNA processing</keyword>
<name>A0ABX3ZEV6_9BACL</name>
<keyword evidence="6" id="KW-0547">Nucleotide-binding</keyword>
<dbReference type="Pfam" id="PF12627">
    <property type="entry name" value="PolyA_pol_RNAbd"/>
    <property type="match status" value="1"/>
</dbReference>
<dbReference type="PANTHER" id="PTHR46173">
    <property type="entry name" value="CCA TRNA NUCLEOTIDYLTRANSFERASE 1, MITOCHONDRIAL"/>
    <property type="match status" value="1"/>
</dbReference>
<keyword evidence="7" id="KW-0460">Magnesium</keyword>
<evidence type="ECO:0000259" key="12">
    <source>
        <dbReference type="Pfam" id="PF13735"/>
    </source>
</evidence>
<evidence type="ECO:0000259" key="11">
    <source>
        <dbReference type="Pfam" id="PF12627"/>
    </source>
</evidence>
<feature type="domain" description="Poly A polymerase head" evidence="10">
    <location>
        <begin position="29"/>
        <end position="148"/>
    </location>
</feature>
<dbReference type="SUPFAM" id="SSF81891">
    <property type="entry name" value="Poly A polymerase C-terminal region-like"/>
    <property type="match status" value="1"/>
</dbReference>
<evidence type="ECO:0000256" key="4">
    <source>
        <dbReference type="ARBA" id="ARBA00022695"/>
    </source>
</evidence>
<evidence type="ECO:0000256" key="5">
    <source>
        <dbReference type="ARBA" id="ARBA00022723"/>
    </source>
</evidence>
<dbReference type="Pfam" id="PF01743">
    <property type="entry name" value="PolyA_pol"/>
    <property type="match status" value="1"/>
</dbReference>
<evidence type="ECO:0000259" key="10">
    <source>
        <dbReference type="Pfam" id="PF01743"/>
    </source>
</evidence>
<dbReference type="NCBIfam" id="NF009814">
    <property type="entry name" value="PRK13299.1"/>
    <property type="match status" value="1"/>
</dbReference>
<feature type="domain" description="CCA-adding enzyme C-terminal" evidence="12">
    <location>
        <begin position="247"/>
        <end position="387"/>
    </location>
</feature>
<dbReference type="Gene3D" id="1.10.3090.10">
    <property type="entry name" value="cca-adding enzyme, domain 2"/>
    <property type="match status" value="1"/>
</dbReference>
<dbReference type="InterPro" id="IPR032828">
    <property type="entry name" value="PolyA_RNA-bd"/>
</dbReference>
<dbReference type="Gene3D" id="1.10.246.80">
    <property type="match status" value="1"/>
</dbReference>
<evidence type="ECO:0000256" key="6">
    <source>
        <dbReference type="ARBA" id="ARBA00022741"/>
    </source>
</evidence>
<dbReference type="SUPFAM" id="SSF81301">
    <property type="entry name" value="Nucleotidyltransferase"/>
    <property type="match status" value="1"/>
</dbReference>
<feature type="domain" description="tRNA nucleotidyltransferase/poly(A) polymerase RNA and SrmB- binding" evidence="11">
    <location>
        <begin position="177"/>
        <end position="231"/>
    </location>
</feature>
<keyword evidence="14" id="KW-1185">Reference proteome</keyword>
<evidence type="ECO:0000313" key="13">
    <source>
        <dbReference type="EMBL" id="OUZ37968.1"/>
    </source>
</evidence>
<dbReference type="InterPro" id="IPR050264">
    <property type="entry name" value="Bact_CCA-adding_enz_type3_sf"/>
</dbReference>